<gene>
    <name evidence="1" type="ORF">FUA23_13065</name>
</gene>
<dbReference type="OrthoDB" id="9858980at2"/>
<reference evidence="1 2" key="1">
    <citation type="submission" date="2019-08" db="EMBL/GenBank/DDBJ databases">
        <title>Lewinella sp. strain SSH13 Genome sequencing and assembly.</title>
        <authorList>
            <person name="Kim I."/>
        </authorList>
    </citation>
    <scope>NUCLEOTIDE SEQUENCE [LARGE SCALE GENOMIC DNA]</scope>
    <source>
        <strain evidence="1 2">SSH13</strain>
    </source>
</reference>
<dbReference type="RefSeq" id="WP_147931193.1">
    <property type="nucleotide sequence ID" value="NZ_VOXD01000019.1"/>
</dbReference>
<proteinExistence type="predicted"/>
<dbReference type="AlphaFoldDB" id="A0A5C7FCT2"/>
<evidence type="ECO:0000313" key="1">
    <source>
        <dbReference type="EMBL" id="TXF88776.1"/>
    </source>
</evidence>
<sequence>MRFQNIFTLCLVACCILPAGCIDDDQPVSGPLPEPFTCALGFDTNTMDETCDCPDPKVRIGDMECRELELGEFYSDMNGCLTDIGMIFYFEADTVRNGCCRRIQMEFPSSTASRPIFTPVFGRQTRLDNGMDSLSFEVGGGDYFVPDPTGGEFDLETRFRGKFIDEFTIEGTFEWGPAFDQQITIQTHPGTFRRRAE</sequence>
<dbReference type="EMBL" id="VOXD01000019">
    <property type="protein sequence ID" value="TXF88776.1"/>
    <property type="molecule type" value="Genomic_DNA"/>
</dbReference>
<evidence type="ECO:0000313" key="2">
    <source>
        <dbReference type="Proteomes" id="UP000321907"/>
    </source>
</evidence>
<accession>A0A5C7FCT2</accession>
<comment type="caution">
    <text evidence="1">The sequence shown here is derived from an EMBL/GenBank/DDBJ whole genome shotgun (WGS) entry which is preliminary data.</text>
</comment>
<dbReference type="Proteomes" id="UP000321907">
    <property type="component" value="Unassembled WGS sequence"/>
</dbReference>
<name>A0A5C7FCT2_9BACT</name>
<keyword evidence="2" id="KW-1185">Reference proteome</keyword>
<organism evidence="1 2">
    <name type="scientific">Neolewinella aurantiaca</name>
    <dbReference type="NCBI Taxonomy" id="2602767"/>
    <lineage>
        <taxon>Bacteria</taxon>
        <taxon>Pseudomonadati</taxon>
        <taxon>Bacteroidota</taxon>
        <taxon>Saprospiria</taxon>
        <taxon>Saprospirales</taxon>
        <taxon>Lewinellaceae</taxon>
        <taxon>Neolewinella</taxon>
    </lineage>
</organism>
<protein>
    <submittedName>
        <fullName evidence="1">Uncharacterized protein</fullName>
    </submittedName>
</protein>